<proteinExistence type="predicted"/>
<evidence type="ECO:0000313" key="1">
    <source>
        <dbReference type="EMBL" id="UYM17002.1"/>
    </source>
</evidence>
<dbReference type="Gene3D" id="3.90.20.10">
    <property type="match status" value="1"/>
</dbReference>
<protein>
    <submittedName>
        <fullName evidence="1">Uncharacterized protein</fullName>
    </submittedName>
</protein>
<dbReference type="Proteomes" id="UP001163255">
    <property type="component" value="Chromosome"/>
</dbReference>
<sequence length="111" mass="13524">MNQDKNNDDLWSAVSRIEISVKNSQNHIKRLFLHSTRHEIAIELLAKKIDANQQENRERFDQIDKRFEQQDKRFEQQDSRFDQIDKRFEQQDKRFDQLELLIRQLIPSANN</sequence>
<name>A0ABY6GW60_9GAMM</name>
<gene>
    <name evidence="1" type="ORF">NX720_03490</name>
</gene>
<evidence type="ECO:0000313" key="2">
    <source>
        <dbReference type="Proteomes" id="UP001163255"/>
    </source>
</evidence>
<organism evidence="1 2">
    <name type="scientific">Endozoicomonas euniceicola</name>
    <dbReference type="NCBI Taxonomy" id="1234143"/>
    <lineage>
        <taxon>Bacteria</taxon>
        <taxon>Pseudomonadati</taxon>
        <taxon>Pseudomonadota</taxon>
        <taxon>Gammaproteobacteria</taxon>
        <taxon>Oceanospirillales</taxon>
        <taxon>Endozoicomonadaceae</taxon>
        <taxon>Endozoicomonas</taxon>
    </lineage>
</organism>
<reference evidence="1" key="1">
    <citation type="submission" date="2022-10" db="EMBL/GenBank/DDBJ databases">
        <title>Completed Genome Sequence of two octocoral isolated bacterium, Endozoicomonas euniceicola EF212T and Endozoicomonas gorgoniicola PS125T.</title>
        <authorList>
            <person name="Chiou Y.-J."/>
            <person name="Chen Y.-H."/>
        </authorList>
    </citation>
    <scope>NUCLEOTIDE SEQUENCE</scope>
    <source>
        <strain evidence="1">EF212</strain>
    </source>
</reference>
<dbReference type="RefSeq" id="WP_262599404.1">
    <property type="nucleotide sequence ID" value="NZ_CP103300.1"/>
</dbReference>
<keyword evidence="2" id="KW-1185">Reference proteome</keyword>
<dbReference type="EMBL" id="CP103300">
    <property type="protein sequence ID" value="UYM17002.1"/>
    <property type="molecule type" value="Genomic_DNA"/>
</dbReference>
<accession>A0ABY6GW60</accession>